<reference evidence="8" key="1">
    <citation type="journal article" date="2014" name="Genome Biol. Evol.">
        <title>Genome evolution and plasticity of Serratia marcescens, an important multidrug-resistant nosocomial pathogen.</title>
        <authorList>
            <person name="Iguchi A."/>
            <person name="Nagaya Y."/>
            <person name="Pradel E."/>
            <person name="Ooka T."/>
            <person name="Ogura Y."/>
            <person name="Katsura K."/>
            <person name="Kurokawa K."/>
            <person name="Oshima K."/>
            <person name="Hattori M."/>
            <person name="Parkhill J."/>
            <person name="Sebaihia M."/>
            <person name="Coulthurst S.J."/>
            <person name="Gotoh N."/>
            <person name="Thomson N.R."/>
            <person name="Ewbank J.J."/>
            <person name="Hayashi T."/>
        </authorList>
    </citation>
    <scope>NUCLEOTIDE SEQUENCE</scope>
    <source>
        <strain evidence="8">SM39</strain>
    </source>
</reference>
<dbReference type="PANTHER" id="PTHR34597:SF3">
    <property type="entry name" value="OUTER MEMBRANE TRANSPORTER CDIB"/>
    <property type="match status" value="1"/>
</dbReference>
<dbReference type="InterPro" id="IPR051544">
    <property type="entry name" value="TPS_OM_transporter"/>
</dbReference>
<keyword evidence="2" id="KW-0812">Transmembrane</keyword>
<feature type="domain" description="ShlB POTRA" evidence="7">
    <location>
        <begin position="164"/>
        <end position="201"/>
    </location>
</feature>
<dbReference type="InterPro" id="IPR035251">
    <property type="entry name" value="ShlB_POTRA"/>
</dbReference>
<dbReference type="Gene3D" id="3.10.20.310">
    <property type="entry name" value="membrane protein fhac"/>
    <property type="match status" value="1"/>
</dbReference>
<organism evidence="8">
    <name type="scientific">Serratia marcescens SM39</name>
    <dbReference type="NCBI Taxonomy" id="1334564"/>
    <lineage>
        <taxon>Bacteria</taxon>
        <taxon>Pseudomonadati</taxon>
        <taxon>Pseudomonadota</taxon>
        <taxon>Gammaproteobacteria</taxon>
        <taxon>Enterobacterales</taxon>
        <taxon>Yersiniaceae</taxon>
        <taxon>Serratia</taxon>
    </lineage>
</organism>
<evidence type="ECO:0000256" key="3">
    <source>
        <dbReference type="ARBA" id="ARBA00023237"/>
    </source>
</evidence>
<dbReference type="InterPro" id="IPR013686">
    <property type="entry name" value="Polypept-transport_assoc_ShlB"/>
</dbReference>
<evidence type="ECO:0000259" key="5">
    <source>
        <dbReference type="Pfam" id="PF03865"/>
    </source>
</evidence>
<keyword evidence="4" id="KW-0732">Signal</keyword>
<dbReference type="AlphaFoldDB" id="A0AAT9E870"/>
<dbReference type="Pfam" id="PF03865">
    <property type="entry name" value="ShlB"/>
    <property type="match status" value="1"/>
</dbReference>
<feature type="signal peptide" evidence="4">
    <location>
        <begin position="1"/>
        <end position="20"/>
    </location>
</feature>
<keyword evidence="1" id="KW-1134">Transmembrane beta strand</keyword>
<dbReference type="InterPro" id="IPR027282">
    <property type="entry name" value="TPS"/>
</dbReference>
<dbReference type="PROSITE" id="PS51257">
    <property type="entry name" value="PROKAR_LIPOPROTEIN"/>
    <property type="match status" value="1"/>
</dbReference>
<sequence length="538" mass="58905">MKRECLILCLGVLFSCCSRAEATPAPAKQRVSQESLIGDTQRKLLPSTPPVLSPQPEQNAQADIFISESPCWMIDKVETATAPLRLTAFKQLAHTARGRCMGEKGLARLRKKLQNALIAQGYITSRVQLDVQEVPAGILKVRVHYGRIGQLKMQAGSSAYFRPDALFPIAAGDVLNLRSIEQGLENMGGIPGVISDIRIAPGERAGESDIEILRQQDKYWRFTAWADDAGVRSTGRYQTGGALYLDNLTALGDVFYLSMARSILAPPGKGNESRALYYSLPWGYWRFSALGGDSRYHQTFAGNFTDYRYNGRSQYWGLQADYTLARGMNEKTSLNAQLLQRHYRYYLNDTEIALQSARLTSLKLGVSHLYYGARAQIALTADALAGVGKGSSHAEQQLRAGGSMLKPFNAFGHRLRYLGELSGQWASAAQPIQDKSFIGDRSTVRGFSGDSKLIGSSGGYLRNTLTLERDMLQPYIGFDYGQLAKQQGEGGQLAGSVIGLQVNQGRFAADIFAGTPVIKPGALPSERLVLGFSSQLSF</sequence>
<dbReference type="Pfam" id="PF08479">
    <property type="entry name" value="POTRA_2"/>
    <property type="match status" value="1"/>
</dbReference>
<accession>A0AAT9E870</accession>
<evidence type="ECO:0000256" key="4">
    <source>
        <dbReference type="SAM" id="SignalP"/>
    </source>
</evidence>
<protein>
    <submittedName>
        <fullName evidence="8">Hemolysin/haemagglutinin secretion/activation protein</fullName>
    </submittedName>
</protein>
<name>A0AAT9E870_SERMA</name>
<gene>
    <name evidence="8" type="ORF">SM39_0387</name>
</gene>
<dbReference type="PIRSF" id="PIRSF029745">
    <property type="entry name" value="FhaC"/>
    <property type="match status" value="1"/>
</dbReference>
<evidence type="ECO:0000256" key="1">
    <source>
        <dbReference type="ARBA" id="ARBA00022452"/>
    </source>
</evidence>
<feature type="domain" description="Haemolysin activator HlyB C-terminal" evidence="5">
    <location>
        <begin position="206"/>
        <end position="501"/>
    </location>
</feature>
<dbReference type="KEGG" id="smar:SM39_0387"/>
<keyword evidence="1" id="KW-0472">Membrane</keyword>
<evidence type="ECO:0000313" key="8">
    <source>
        <dbReference type="EMBL" id="BAO32452.1"/>
    </source>
</evidence>
<dbReference type="Gene3D" id="2.40.160.50">
    <property type="entry name" value="membrane protein fhac: a member of the omp85/tpsb transporter family"/>
    <property type="match status" value="1"/>
</dbReference>
<dbReference type="Pfam" id="PF17287">
    <property type="entry name" value="POTRA_3"/>
    <property type="match status" value="1"/>
</dbReference>
<keyword evidence="3" id="KW-0998">Cell outer membrane</keyword>
<evidence type="ECO:0000256" key="2">
    <source>
        <dbReference type="ARBA" id="ARBA00022692"/>
    </source>
</evidence>
<evidence type="ECO:0000259" key="7">
    <source>
        <dbReference type="Pfam" id="PF17287"/>
    </source>
</evidence>
<dbReference type="EMBL" id="AP013063">
    <property type="protein sequence ID" value="BAO32452.1"/>
    <property type="molecule type" value="Genomic_DNA"/>
</dbReference>
<dbReference type="GO" id="GO:0098046">
    <property type="term" value="C:type V protein secretion system complex"/>
    <property type="evidence" value="ECO:0007669"/>
    <property type="project" value="TreeGrafter"/>
</dbReference>
<proteinExistence type="predicted"/>
<evidence type="ECO:0000259" key="6">
    <source>
        <dbReference type="Pfam" id="PF08479"/>
    </source>
</evidence>
<dbReference type="GO" id="GO:0008320">
    <property type="term" value="F:protein transmembrane transporter activity"/>
    <property type="evidence" value="ECO:0007669"/>
    <property type="project" value="TreeGrafter"/>
</dbReference>
<dbReference type="GO" id="GO:0046819">
    <property type="term" value="P:protein secretion by the type V secretion system"/>
    <property type="evidence" value="ECO:0007669"/>
    <property type="project" value="TreeGrafter"/>
</dbReference>
<dbReference type="PANTHER" id="PTHR34597">
    <property type="entry name" value="SLR1661 PROTEIN"/>
    <property type="match status" value="1"/>
</dbReference>
<dbReference type="InterPro" id="IPR005565">
    <property type="entry name" value="Hemolysn_activator_HlyB_C"/>
</dbReference>
<feature type="chain" id="PRO_5043725674" evidence="4">
    <location>
        <begin position="21"/>
        <end position="538"/>
    </location>
</feature>
<feature type="domain" description="Polypeptide-transport-associated ShlB-type" evidence="6">
    <location>
        <begin position="84"/>
        <end position="146"/>
    </location>
</feature>